<dbReference type="Gene3D" id="1.10.150.20">
    <property type="entry name" value="5' to 3' exonuclease, C-terminal subdomain"/>
    <property type="match status" value="1"/>
</dbReference>
<dbReference type="InterPro" id="IPR036267">
    <property type="entry name" value="RuvA_C_sf"/>
</dbReference>
<dbReference type="InterPro" id="IPR011114">
    <property type="entry name" value="RuvA_C"/>
</dbReference>
<comment type="domain">
    <text evidence="6">Has three domains with a flexible linker between the domains II and III and assumes an 'L' shape. Domain III is highly mobile and contacts RuvB.</text>
</comment>
<keyword evidence="2 6" id="KW-0227">DNA damage</keyword>
<dbReference type="InterPro" id="IPR013849">
    <property type="entry name" value="DNA_helicase_Holl-junc_RuvA_I"/>
</dbReference>
<dbReference type="GO" id="GO:0005524">
    <property type="term" value="F:ATP binding"/>
    <property type="evidence" value="ECO:0007669"/>
    <property type="project" value="InterPro"/>
</dbReference>
<gene>
    <name evidence="6 8" type="primary">ruvA</name>
    <name evidence="8" type="ORF">DF168_00861</name>
</gene>
<dbReference type="SUPFAM" id="SSF50249">
    <property type="entry name" value="Nucleic acid-binding proteins"/>
    <property type="match status" value="1"/>
</dbReference>
<dbReference type="GO" id="GO:0009378">
    <property type="term" value="F:four-way junction helicase activity"/>
    <property type="evidence" value="ECO:0007669"/>
    <property type="project" value="InterPro"/>
</dbReference>
<evidence type="ECO:0000259" key="7">
    <source>
        <dbReference type="SMART" id="SM00278"/>
    </source>
</evidence>
<dbReference type="KEGG" id="mtar:DF168_00861"/>
<evidence type="ECO:0000256" key="3">
    <source>
        <dbReference type="ARBA" id="ARBA00023125"/>
    </source>
</evidence>
<comment type="similarity">
    <text evidence="6">Belongs to the RuvA family.</text>
</comment>
<dbReference type="EMBL" id="CP029803">
    <property type="protein sequence ID" value="AWT59668.1"/>
    <property type="molecule type" value="Genomic_DNA"/>
</dbReference>
<dbReference type="AlphaFoldDB" id="A0A2Z4AFB6"/>
<feature type="region of interest" description="Domain III" evidence="6">
    <location>
        <begin position="152"/>
        <end position="203"/>
    </location>
</feature>
<dbReference type="InterPro" id="IPR012340">
    <property type="entry name" value="NA-bd_OB-fold"/>
</dbReference>
<feature type="region of interest" description="Domain I" evidence="6">
    <location>
        <begin position="1"/>
        <end position="64"/>
    </location>
</feature>
<comment type="function">
    <text evidence="6">The RuvA-RuvB-RuvC complex processes Holliday junction (HJ) DNA during genetic recombination and DNA repair, while the RuvA-RuvB complex plays an important role in the rescue of blocked DNA replication forks via replication fork reversal (RFR). RuvA specifically binds to HJ cruciform DNA, conferring on it an open structure. The RuvB hexamer acts as an ATP-dependent pump, pulling dsDNA into and through the RuvAB complex. HJ branch migration allows RuvC to scan DNA until it finds its consensus sequence, where it cleaves and resolves the cruciform DNA.</text>
</comment>
<comment type="subcellular location">
    <subcellularLocation>
        <location evidence="6">Cytoplasm</location>
    </subcellularLocation>
</comment>
<dbReference type="GO" id="GO:0009379">
    <property type="term" value="C:Holliday junction helicase complex"/>
    <property type="evidence" value="ECO:0007669"/>
    <property type="project" value="InterPro"/>
</dbReference>
<keyword evidence="1 6" id="KW-0963">Cytoplasm</keyword>
<keyword evidence="8" id="KW-0347">Helicase</keyword>
<organism evidence="8 9">
    <name type="scientific">Candidatus Moanibacter tarae</name>
    <dbReference type="NCBI Taxonomy" id="2200854"/>
    <lineage>
        <taxon>Bacteria</taxon>
        <taxon>Pseudomonadati</taxon>
        <taxon>Verrucomicrobiota</taxon>
        <taxon>Opitutia</taxon>
        <taxon>Puniceicoccales</taxon>
        <taxon>Puniceicoccales incertae sedis</taxon>
        <taxon>Candidatus Moanibacter</taxon>
    </lineage>
</organism>
<sequence length="203" mass="21892">MIATIKGTLVEANPTIALVEIGGIGYEVHIPLTTMEKLPSPGVQVFLYTHTVYREDSQAIFGFHAKDERDFFRMLIEKVSGIGPKIALRIMSKLSIAMLKSAIISSDVSLLAKCPGIGAKTAERLIIELKDKVSPSIASNSRLPHQGLDATSSTTSRDLMVDAITALSTLGFKFPDADKAIRRASQELGPNATIEELIKQALG</sequence>
<dbReference type="GO" id="GO:0048476">
    <property type="term" value="C:Holliday junction resolvase complex"/>
    <property type="evidence" value="ECO:0007669"/>
    <property type="project" value="UniProtKB-UniRule"/>
</dbReference>
<evidence type="ECO:0000256" key="5">
    <source>
        <dbReference type="ARBA" id="ARBA00023204"/>
    </source>
</evidence>
<dbReference type="Gene3D" id="2.40.50.140">
    <property type="entry name" value="Nucleic acid-binding proteins"/>
    <property type="match status" value="1"/>
</dbReference>
<dbReference type="GO" id="GO:0006310">
    <property type="term" value="P:DNA recombination"/>
    <property type="evidence" value="ECO:0007669"/>
    <property type="project" value="UniProtKB-UniRule"/>
</dbReference>
<evidence type="ECO:0000313" key="9">
    <source>
        <dbReference type="Proteomes" id="UP000247465"/>
    </source>
</evidence>
<evidence type="ECO:0000313" key="8">
    <source>
        <dbReference type="EMBL" id="AWT59668.1"/>
    </source>
</evidence>
<dbReference type="SUPFAM" id="SSF47781">
    <property type="entry name" value="RuvA domain 2-like"/>
    <property type="match status" value="1"/>
</dbReference>
<accession>A0A2Z4AFB6</accession>
<keyword evidence="8" id="KW-0378">Hydrolase</keyword>
<keyword evidence="5 6" id="KW-0234">DNA repair</keyword>
<comment type="caution">
    <text evidence="6">Lacks conserved residue(s) required for the propagation of feature annotation.</text>
</comment>
<comment type="subunit">
    <text evidence="6">Homotetramer. Forms an RuvA(8)-RuvB(12)-Holliday junction (HJ) complex. HJ DNA is sandwiched between 2 RuvA tetramers; dsDNA enters through RuvA and exits via RuvB. An RuvB hexamer assembles on each DNA strand where it exits the tetramer. Each RuvB hexamer is contacted by two RuvA subunits (via domain III) on 2 adjacent RuvB subunits; this complex drives branch migration. In the full resolvosome a probable DNA-RuvA(4)-RuvB(12)-RuvC(2) complex forms which resolves the HJ.</text>
</comment>
<dbReference type="CDD" id="cd14332">
    <property type="entry name" value="UBA_RuvA_C"/>
    <property type="match status" value="1"/>
</dbReference>
<keyword evidence="3 6" id="KW-0238">DNA-binding</keyword>
<dbReference type="SUPFAM" id="SSF46929">
    <property type="entry name" value="DNA helicase RuvA subunit, C-terminal domain"/>
    <property type="match status" value="1"/>
</dbReference>
<keyword evidence="8" id="KW-0547">Nucleotide-binding</keyword>
<dbReference type="GO" id="GO:0000400">
    <property type="term" value="F:four-way junction DNA binding"/>
    <property type="evidence" value="ECO:0007669"/>
    <property type="project" value="UniProtKB-UniRule"/>
</dbReference>
<dbReference type="InterPro" id="IPR000085">
    <property type="entry name" value="RuvA"/>
</dbReference>
<dbReference type="InterPro" id="IPR010994">
    <property type="entry name" value="RuvA_2-like"/>
</dbReference>
<proteinExistence type="inferred from homology"/>
<dbReference type="GO" id="GO:0006281">
    <property type="term" value="P:DNA repair"/>
    <property type="evidence" value="ECO:0007669"/>
    <property type="project" value="UniProtKB-UniRule"/>
</dbReference>
<dbReference type="Pfam" id="PF01330">
    <property type="entry name" value="RuvA_N"/>
    <property type="match status" value="1"/>
</dbReference>
<dbReference type="GO" id="GO:0016787">
    <property type="term" value="F:hydrolase activity"/>
    <property type="evidence" value="ECO:0007669"/>
    <property type="project" value="UniProtKB-KW"/>
</dbReference>
<feature type="domain" description="Helix-hairpin-helix DNA-binding motif class 1" evidence="7">
    <location>
        <begin position="109"/>
        <end position="128"/>
    </location>
</feature>
<dbReference type="Pfam" id="PF07499">
    <property type="entry name" value="RuvA_C"/>
    <property type="match status" value="1"/>
</dbReference>
<dbReference type="InterPro" id="IPR003583">
    <property type="entry name" value="Hlx-hairpin-Hlx_DNA-bd_motif"/>
</dbReference>
<dbReference type="Pfam" id="PF14520">
    <property type="entry name" value="HHH_5"/>
    <property type="match status" value="1"/>
</dbReference>
<evidence type="ECO:0000256" key="4">
    <source>
        <dbReference type="ARBA" id="ARBA00023172"/>
    </source>
</evidence>
<dbReference type="SMART" id="SM00278">
    <property type="entry name" value="HhH1"/>
    <property type="match status" value="2"/>
</dbReference>
<evidence type="ECO:0000256" key="6">
    <source>
        <dbReference type="HAMAP-Rule" id="MF_00031"/>
    </source>
</evidence>
<reference evidence="8 9" key="1">
    <citation type="submission" date="2018-06" db="EMBL/GenBank/DDBJ databases">
        <title>Draft Genome Sequence of a Novel Marine Bacterium Related to the Verrucomicrobia.</title>
        <authorList>
            <person name="Vosseberg J."/>
            <person name="Martijn J."/>
            <person name="Ettema T.J.G."/>
        </authorList>
    </citation>
    <scope>NUCLEOTIDE SEQUENCE [LARGE SCALE GENOMIC DNA]</scope>
    <source>
        <strain evidence="8">TARA_B100001123</strain>
    </source>
</reference>
<dbReference type="Gene3D" id="1.10.8.10">
    <property type="entry name" value="DNA helicase RuvA subunit, C-terminal domain"/>
    <property type="match status" value="1"/>
</dbReference>
<keyword evidence="8" id="KW-0067">ATP-binding</keyword>
<evidence type="ECO:0000256" key="1">
    <source>
        <dbReference type="ARBA" id="ARBA00022490"/>
    </source>
</evidence>
<keyword evidence="4 6" id="KW-0233">DNA recombination</keyword>
<evidence type="ECO:0000256" key="2">
    <source>
        <dbReference type="ARBA" id="ARBA00022763"/>
    </source>
</evidence>
<feature type="domain" description="Helix-hairpin-helix DNA-binding motif class 1" evidence="7">
    <location>
        <begin position="74"/>
        <end position="93"/>
    </location>
</feature>
<dbReference type="HAMAP" id="MF_00031">
    <property type="entry name" value="DNA_HJ_migration_RuvA"/>
    <property type="match status" value="1"/>
</dbReference>
<dbReference type="GO" id="GO:0005737">
    <property type="term" value="C:cytoplasm"/>
    <property type="evidence" value="ECO:0007669"/>
    <property type="project" value="UniProtKB-SubCell"/>
</dbReference>
<dbReference type="NCBIfam" id="TIGR00084">
    <property type="entry name" value="ruvA"/>
    <property type="match status" value="1"/>
</dbReference>
<name>A0A2Z4AFB6_9BACT</name>
<dbReference type="Proteomes" id="UP000247465">
    <property type="component" value="Chromosome"/>
</dbReference>
<protein>
    <recommendedName>
        <fullName evidence="6">Holliday junction branch migration complex subunit RuvA</fullName>
    </recommendedName>
</protein>